<accession>A0AAV4W6Y4</accession>
<dbReference type="EMBL" id="BPLR01015762">
    <property type="protein sequence ID" value="GIY78487.1"/>
    <property type="molecule type" value="Genomic_DNA"/>
</dbReference>
<evidence type="ECO:0000313" key="2">
    <source>
        <dbReference type="Proteomes" id="UP001054945"/>
    </source>
</evidence>
<gene>
    <name evidence="1" type="ORF">CEXT_591871</name>
</gene>
<dbReference type="Proteomes" id="UP001054945">
    <property type="component" value="Unassembled WGS sequence"/>
</dbReference>
<dbReference type="InterPro" id="IPR010736">
    <property type="entry name" value="SHIPPO-rpt"/>
</dbReference>
<name>A0AAV4W6Y4_CAEEX</name>
<comment type="caution">
    <text evidence="1">The sequence shown here is derived from an EMBL/GenBank/DDBJ whole genome shotgun (WGS) entry which is preliminary data.</text>
</comment>
<protein>
    <submittedName>
        <fullName evidence="1">Uncharacterized protein</fullName>
    </submittedName>
</protein>
<organism evidence="1 2">
    <name type="scientific">Caerostris extrusa</name>
    <name type="common">Bark spider</name>
    <name type="synonym">Caerostris bankana</name>
    <dbReference type="NCBI Taxonomy" id="172846"/>
    <lineage>
        <taxon>Eukaryota</taxon>
        <taxon>Metazoa</taxon>
        <taxon>Ecdysozoa</taxon>
        <taxon>Arthropoda</taxon>
        <taxon>Chelicerata</taxon>
        <taxon>Arachnida</taxon>
        <taxon>Araneae</taxon>
        <taxon>Araneomorphae</taxon>
        <taxon>Entelegynae</taxon>
        <taxon>Araneoidea</taxon>
        <taxon>Araneidae</taxon>
        <taxon>Caerostris</taxon>
    </lineage>
</organism>
<dbReference type="AlphaFoldDB" id="A0AAV4W6Y4"/>
<sequence length="101" mass="11146">MDKCNDVTEWQKGSIVFGHTVREVGGFVDVLECTIQRSPGPAAYMLPTTDVNMNKAPAFYMGTKLRTKEARSFSPGPAAHAAHMVRHVLYFVYTCASYIAS</sequence>
<dbReference type="Pfam" id="PF07004">
    <property type="entry name" value="SHIPPO-rpt"/>
    <property type="match status" value="1"/>
</dbReference>
<evidence type="ECO:0000313" key="1">
    <source>
        <dbReference type="EMBL" id="GIY78487.1"/>
    </source>
</evidence>
<reference evidence="1 2" key="1">
    <citation type="submission" date="2021-06" db="EMBL/GenBank/DDBJ databases">
        <title>Caerostris extrusa draft genome.</title>
        <authorList>
            <person name="Kono N."/>
            <person name="Arakawa K."/>
        </authorList>
    </citation>
    <scope>NUCLEOTIDE SEQUENCE [LARGE SCALE GENOMIC DNA]</scope>
</reference>
<keyword evidence="2" id="KW-1185">Reference proteome</keyword>
<proteinExistence type="predicted"/>